<reference evidence="6 7" key="1">
    <citation type="submission" date="2024-03" db="EMBL/GenBank/DDBJ databases">
        <title>High-quality draft genome sequence of Oceanobacter sp. wDCs-4.</title>
        <authorList>
            <person name="Dong C."/>
        </authorList>
    </citation>
    <scope>NUCLEOTIDE SEQUENCE [LARGE SCALE GENOMIC DNA]</scope>
    <source>
        <strain evidence="7">wDCs-4</strain>
    </source>
</reference>
<dbReference type="SUPFAM" id="SSF46785">
    <property type="entry name" value="Winged helix' DNA-binding domain"/>
    <property type="match status" value="1"/>
</dbReference>
<keyword evidence="7" id="KW-1185">Reference proteome</keyword>
<organism evidence="6 7">
    <name type="scientific">Oceanobacter antarcticus</name>
    <dbReference type="NCBI Taxonomy" id="3133425"/>
    <lineage>
        <taxon>Bacteria</taxon>
        <taxon>Pseudomonadati</taxon>
        <taxon>Pseudomonadota</taxon>
        <taxon>Gammaproteobacteria</taxon>
        <taxon>Oceanospirillales</taxon>
        <taxon>Oceanospirillaceae</taxon>
        <taxon>Oceanobacter</taxon>
    </lineage>
</organism>
<gene>
    <name evidence="6" type="primary">ilvY</name>
    <name evidence="6" type="ORF">WG929_19065</name>
</gene>
<evidence type="ECO:0000313" key="6">
    <source>
        <dbReference type="EMBL" id="MFK4754511.1"/>
    </source>
</evidence>
<keyword evidence="4" id="KW-0804">Transcription</keyword>
<evidence type="ECO:0000256" key="3">
    <source>
        <dbReference type="ARBA" id="ARBA00023125"/>
    </source>
</evidence>
<evidence type="ECO:0000256" key="1">
    <source>
        <dbReference type="ARBA" id="ARBA00009437"/>
    </source>
</evidence>
<dbReference type="PROSITE" id="PS50931">
    <property type="entry name" value="HTH_LYSR"/>
    <property type="match status" value="1"/>
</dbReference>
<keyword evidence="2" id="KW-0805">Transcription regulation</keyword>
<dbReference type="Gene3D" id="1.10.10.10">
    <property type="entry name" value="Winged helix-like DNA-binding domain superfamily/Winged helix DNA-binding domain"/>
    <property type="match status" value="1"/>
</dbReference>
<dbReference type="Proteomes" id="UP001620597">
    <property type="component" value="Unassembled WGS sequence"/>
</dbReference>
<dbReference type="NCBIfam" id="NF008722">
    <property type="entry name" value="PRK11716.1"/>
    <property type="match status" value="1"/>
</dbReference>
<comment type="similarity">
    <text evidence="1">Belongs to the LysR transcriptional regulatory family.</text>
</comment>
<dbReference type="PANTHER" id="PTHR30126:SF81">
    <property type="entry name" value="HTH-TYPE TRANSCRIPTIONAL REGULATOR ILVY"/>
    <property type="match status" value="1"/>
</dbReference>
<dbReference type="Gene3D" id="3.40.190.10">
    <property type="entry name" value="Periplasmic binding protein-like II"/>
    <property type="match status" value="2"/>
</dbReference>
<dbReference type="Pfam" id="PF00126">
    <property type="entry name" value="HTH_1"/>
    <property type="match status" value="1"/>
</dbReference>
<dbReference type="InterPro" id="IPR036390">
    <property type="entry name" value="WH_DNA-bd_sf"/>
</dbReference>
<dbReference type="RefSeq" id="WP_416207362.1">
    <property type="nucleotide sequence ID" value="NZ_JBBKTX010000033.1"/>
</dbReference>
<evidence type="ECO:0000256" key="4">
    <source>
        <dbReference type="ARBA" id="ARBA00023163"/>
    </source>
</evidence>
<evidence type="ECO:0000313" key="7">
    <source>
        <dbReference type="Proteomes" id="UP001620597"/>
    </source>
</evidence>
<dbReference type="InterPro" id="IPR036388">
    <property type="entry name" value="WH-like_DNA-bd_sf"/>
</dbReference>
<evidence type="ECO:0000256" key="2">
    <source>
        <dbReference type="ARBA" id="ARBA00023015"/>
    </source>
</evidence>
<dbReference type="InterPro" id="IPR005119">
    <property type="entry name" value="LysR_subst-bd"/>
</dbReference>
<dbReference type="InterPro" id="IPR000847">
    <property type="entry name" value="LysR_HTH_N"/>
</dbReference>
<proteinExistence type="inferred from homology"/>
<dbReference type="Pfam" id="PF03466">
    <property type="entry name" value="LysR_substrate"/>
    <property type="match status" value="1"/>
</dbReference>
<sequence>MDYKDLQSFISLASMLHLGRAAEQLHMSPSTLSRRLARMEQEVGTPLISRDRAPLSLTTAGERFRQHAEQTLFAWQTLRHEVNTGVSDLSGRLTLFCSVTASFTVLPDLLSRFRERYPCIDLNILTGDAAESIPRLSSGDADIVVAARPETLDGGLSFRALTSSPLLFIAPRNVAIIPELTQSEPDWQKLPMVLSTSGLARSRVDQWFAARSIQPHIYAQVSGSEAIVSMVALGVGVGVVPELVLRHSPMSSRVRVLAVQPELESFLIGLCSHAHRLNDPLIQALWKTAFDG</sequence>
<dbReference type="EMBL" id="JBBKTX010000033">
    <property type="protein sequence ID" value="MFK4754511.1"/>
    <property type="molecule type" value="Genomic_DNA"/>
</dbReference>
<dbReference type="PANTHER" id="PTHR30126">
    <property type="entry name" value="HTH-TYPE TRANSCRIPTIONAL REGULATOR"/>
    <property type="match status" value="1"/>
</dbReference>
<comment type="caution">
    <text evidence="6">The sequence shown here is derived from an EMBL/GenBank/DDBJ whole genome shotgun (WGS) entry which is preliminary data.</text>
</comment>
<name>A0ABW8NNE0_9GAMM</name>
<feature type="domain" description="HTH lysR-type" evidence="5">
    <location>
        <begin position="1"/>
        <end position="58"/>
    </location>
</feature>
<protein>
    <submittedName>
        <fullName evidence="6">HTH-type transcriptional activator IlvY</fullName>
    </submittedName>
</protein>
<accession>A0ABW8NNE0</accession>
<dbReference type="SUPFAM" id="SSF53850">
    <property type="entry name" value="Periplasmic binding protein-like II"/>
    <property type="match status" value="1"/>
</dbReference>
<evidence type="ECO:0000259" key="5">
    <source>
        <dbReference type="PROSITE" id="PS50931"/>
    </source>
</evidence>
<keyword evidence="3" id="KW-0238">DNA-binding</keyword>